<dbReference type="EMBL" id="RBNI01023180">
    <property type="protein sequence ID" value="RUO96132.1"/>
    <property type="molecule type" value="Genomic_DNA"/>
</dbReference>
<accession>A0A433A058</accession>
<proteinExistence type="predicted"/>
<sequence length="102" mass="11738">MVHTFLTNLPQNPKLDADKIVARAVRLEKRWSPLEVQKRSGIWLDDWSPVNTYDAEWHNLAADQHPDRIAAERYLSMPPRKRELWEDEVAEMVAAMGGGIMG</sequence>
<comment type="caution">
    <text evidence="1">The sequence shown here is derived from an EMBL/GenBank/DDBJ whole genome shotgun (WGS) entry which is preliminary data.</text>
</comment>
<gene>
    <name evidence="1" type="ORF">BC936DRAFT_142565</name>
</gene>
<reference evidence="1 2" key="1">
    <citation type="journal article" date="2018" name="New Phytol.">
        <title>Phylogenomics of Endogonaceae and evolution of mycorrhizas within Mucoromycota.</title>
        <authorList>
            <person name="Chang Y."/>
            <person name="Desiro A."/>
            <person name="Na H."/>
            <person name="Sandor L."/>
            <person name="Lipzen A."/>
            <person name="Clum A."/>
            <person name="Barry K."/>
            <person name="Grigoriev I.V."/>
            <person name="Martin F.M."/>
            <person name="Stajich J.E."/>
            <person name="Smith M.E."/>
            <person name="Bonito G."/>
            <person name="Spatafora J.W."/>
        </authorList>
    </citation>
    <scope>NUCLEOTIDE SEQUENCE [LARGE SCALE GENOMIC DNA]</scope>
    <source>
        <strain evidence="1 2">GMNB39</strain>
    </source>
</reference>
<dbReference type="OrthoDB" id="206700at2759"/>
<protein>
    <submittedName>
        <fullName evidence="1">Uncharacterized protein</fullName>
    </submittedName>
</protein>
<organism evidence="1 2">
    <name type="scientific">Jimgerdemannia flammicorona</name>
    <dbReference type="NCBI Taxonomy" id="994334"/>
    <lineage>
        <taxon>Eukaryota</taxon>
        <taxon>Fungi</taxon>
        <taxon>Fungi incertae sedis</taxon>
        <taxon>Mucoromycota</taxon>
        <taxon>Mucoromycotina</taxon>
        <taxon>Endogonomycetes</taxon>
        <taxon>Endogonales</taxon>
        <taxon>Endogonaceae</taxon>
        <taxon>Jimgerdemannia</taxon>
    </lineage>
</organism>
<name>A0A433A058_9FUNG</name>
<dbReference type="AlphaFoldDB" id="A0A433A058"/>
<dbReference type="Proteomes" id="UP000268093">
    <property type="component" value="Unassembled WGS sequence"/>
</dbReference>
<evidence type="ECO:0000313" key="1">
    <source>
        <dbReference type="EMBL" id="RUO96132.1"/>
    </source>
</evidence>
<keyword evidence="2" id="KW-1185">Reference proteome</keyword>
<evidence type="ECO:0000313" key="2">
    <source>
        <dbReference type="Proteomes" id="UP000268093"/>
    </source>
</evidence>